<organism evidence="1">
    <name type="scientific">termite gut metagenome</name>
    <dbReference type="NCBI Taxonomy" id="433724"/>
    <lineage>
        <taxon>unclassified sequences</taxon>
        <taxon>metagenomes</taxon>
        <taxon>organismal metagenomes</taxon>
    </lineage>
</organism>
<gene>
    <name evidence="1" type="ORF">EZS27_022191</name>
</gene>
<protein>
    <submittedName>
        <fullName evidence="1">Uncharacterized protein</fullName>
    </submittedName>
</protein>
<proteinExistence type="predicted"/>
<sequence length="96" mass="11768">MTRIEEFLLIIFETGFHFFNRTDRDRKSHKFTPFFRINAFRNFGYGFINILLLHHKKMSIYHCKSAIGKQYRRNLDSVFRLIILQQCSNYTRKSQR</sequence>
<reference evidence="1" key="1">
    <citation type="submission" date="2019-03" db="EMBL/GenBank/DDBJ databases">
        <title>Single cell metagenomics reveals metabolic interactions within the superorganism composed of flagellate Streblomastix strix and complex community of Bacteroidetes bacteria on its surface.</title>
        <authorList>
            <person name="Treitli S.C."/>
            <person name="Kolisko M."/>
            <person name="Husnik F."/>
            <person name="Keeling P."/>
            <person name="Hampl V."/>
        </authorList>
    </citation>
    <scope>NUCLEOTIDE SEQUENCE</scope>
    <source>
        <strain evidence="1">STM</strain>
    </source>
</reference>
<name>A0A5J4R5Y1_9ZZZZ</name>
<evidence type="ECO:0000313" key="1">
    <source>
        <dbReference type="EMBL" id="KAA6328965.1"/>
    </source>
</evidence>
<dbReference type="EMBL" id="SNRY01001725">
    <property type="protein sequence ID" value="KAA6328965.1"/>
    <property type="molecule type" value="Genomic_DNA"/>
</dbReference>
<comment type="caution">
    <text evidence="1">The sequence shown here is derived from an EMBL/GenBank/DDBJ whole genome shotgun (WGS) entry which is preliminary data.</text>
</comment>
<dbReference type="AlphaFoldDB" id="A0A5J4R5Y1"/>
<accession>A0A5J4R5Y1</accession>